<dbReference type="AlphaFoldDB" id="A0A552E8Q1"/>
<dbReference type="InterPro" id="IPR051015">
    <property type="entry name" value="EvgA-like"/>
</dbReference>
<organism evidence="3 4">
    <name type="scientific">Microcystis aeruginosa Ma_MB_S_20031200_S102</name>
    <dbReference type="NCBI Taxonomy" id="2486254"/>
    <lineage>
        <taxon>Bacteria</taxon>
        <taxon>Bacillati</taxon>
        <taxon>Cyanobacteriota</taxon>
        <taxon>Cyanophyceae</taxon>
        <taxon>Oscillatoriophycideae</taxon>
        <taxon>Chroococcales</taxon>
        <taxon>Microcystaceae</taxon>
        <taxon>Microcystis</taxon>
    </lineage>
</organism>
<feature type="domain" description="Response regulatory" evidence="2">
    <location>
        <begin position="7"/>
        <end position="118"/>
    </location>
</feature>
<dbReference type="EMBL" id="SFBI01000202">
    <property type="protein sequence ID" value="TRU30681.1"/>
    <property type="molecule type" value="Genomic_DNA"/>
</dbReference>
<dbReference type="InterPro" id="IPR016837">
    <property type="entry name" value="Uncharacterised_Ycf55_cyanobac"/>
</dbReference>
<comment type="caution">
    <text evidence="3">The sequence shown here is derived from an EMBL/GenBank/DDBJ whole genome shotgun (WGS) entry which is preliminary data.</text>
</comment>
<reference evidence="3 4" key="1">
    <citation type="submission" date="2019-01" db="EMBL/GenBank/DDBJ databases">
        <title>Coherence of Microcystis species and biogeography revealed through population genomics.</title>
        <authorList>
            <person name="Perez-Carrascal O.M."/>
            <person name="Terrat Y."/>
            <person name="Giani A."/>
            <person name="Fortin N."/>
            <person name="Tromas N."/>
            <person name="Shapiro B.J."/>
        </authorList>
    </citation>
    <scope>NUCLEOTIDE SEQUENCE [LARGE SCALE GENOMIC DNA]</scope>
    <source>
        <strain evidence="3">Ma_MB_S_20031200_S102</strain>
    </source>
</reference>
<keyword evidence="1" id="KW-0597">Phosphoprotein</keyword>
<dbReference type="SUPFAM" id="SSF52172">
    <property type="entry name" value="CheY-like"/>
    <property type="match status" value="1"/>
</dbReference>
<evidence type="ECO:0000313" key="4">
    <source>
        <dbReference type="Proteomes" id="UP000317708"/>
    </source>
</evidence>
<dbReference type="Pfam" id="PF12452">
    <property type="entry name" value="DUF3685"/>
    <property type="match status" value="1"/>
</dbReference>
<gene>
    <name evidence="3" type="ORF">EWV92_21715</name>
</gene>
<dbReference type="PIRSF" id="PIRSF026434">
    <property type="entry name" value="RR_ycf55_prd"/>
    <property type="match status" value="1"/>
</dbReference>
<feature type="modified residue" description="4-aspartylphosphate" evidence="1">
    <location>
        <position position="57"/>
    </location>
</feature>
<evidence type="ECO:0000313" key="3">
    <source>
        <dbReference type="EMBL" id="TRU30681.1"/>
    </source>
</evidence>
<protein>
    <submittedName>
        <fullName evidence="3">DUF3685 domain-containing protein</fullName>
    </submittedName>
</protein>
<dbReference type="PROSITE" id="PS50110">
    <property type="entry name" value="RESPONSE_REGULATORY"/>
    <property type="match status" value="1"/>
</dbReference>
<dbReference type="PANTHER" id="PTHR45566">
    <property type="entry name" value="HTH-TYPE TRANSCRIPTIONAL REGULATOR YHJB-RELATED"/>
    <property type="match status" value="1"/>
</dbReference>
<dbReference type="Proteomes" id="UP000317708">
    <property type="component" value="Unassembled WGS sequence"/>
</dbReference>
<evidence type="ECO:0000256" key="1">
    <source>
        <dbReference type="PROSITE-ProRule" id="PRU00169"/>
    </source>
</evidence>
<accession>A0A552E8Q1</accession>
<name>A0A552E8Q1_MICAE</name>
<sequence>MIDRPLTLIIIDNDPIFRLGLVQALSQIENISIITEGDLETIFALTLNPAPEIIIIDPLFDWSHCEILHSRYPESKIVLLTFPLDSRQQLIARELGIAGYIPKGTNLEQFITILGQISRDESHDVVPSPLTIATRASLAPSHWLISAGKTGLNRIESELHLIDLHLNQQSLSGFDRFYWQGRKRELLAALWLVRKLIPLEGSYYNSASVTPPVIINNIDRELPILSRERPLCVSAVFESTLAVIRSPLINKTNVTFEIDILQDSRKRELLYVVLDEIRKNVDEMRYLQVSKGELTSRLNLIVSDIWQKATQKFLEINALPSAKINEIKLNEIIQEEREAIQTEILNKIPFILDLFSYLLYEDSLTIDGVEYRANAPETIARAEILLQNLIHNIANAVTVIILNNFSEYEKVKQKLYRTEFLVSRELAKVRNELSWKYRLQQYWQEPKYIFESQYQLFHYVDGEIQSLAIYSPRQEELDSLTGIAWLVSIALELRDSLSPRLRAFFRVVGKGVVYILIQVIGRGIGLVIRGVLQGVGNTWQEVKGKK</sequence>
<dbReference type="Gene3D" id="3.40.50.2300">
    <property type="match status" value="1"/>
</dbReference>
<dbReference type="InterPro" id="IPR001789">
    <property type="entry name" value="Sig_transdc_resp-reg_receiver"/>
</dbReference>
<evidence type="ECO:0000259" key="2">
    <source>
        <dbReference type="PROSITE" id="PS50110"/>
    </source>
</evidence>
<dbReference type="PANTHER" id="PTHR45566:SF1">
    <property type="entry name" value="HTH-TYPE TRANSCRIPTIONAL REGULATOR YHJB-RELATED"/>
    <property type="match status" value="1"/>
</dbReference>
<dbReference type="InterPro" id="IPR022552">
    <property type="entry name" value="UPF_Ycf55"/>
</dbReference>
<dbReference type="InterPro" id="IPR011006">
    <property type="entry name" value="CheY-like_superfamily"/>
</dbReference>
<dbReference type="GO" id="GO:0000160">
    <property type="term" value="P:phosphorelay signal transduction system"/>
    <property type="evidence" value="ECO:0007669"/>
    <property type="project" value="InterPro"/>
</dbReference>
<proteinExistence type="predicted"/>